<name>A0AA38XND5_9EURO</name>
<proteinExistence type="predicted"/>
<evidence type="ECO:0000313" key="3">
    <source>
        <dbReference type="Proteomes" id="UP001172673"/>
    </source>
</evidence>
<comment type="caution">
    <text evidence="2">The sequence shown here is derived from an EMBL/GenBank/DDBJ whole genome shotgun (WGS) entry which is preliminary data.</text>
</comment>
<organism evidence="2 3">
    <name type="scientific">Cladophialophora chaetospira</name>
    <dbReference type="NCBI Taxonomy" id="386627"/>
    <lineage>
        <taxon>Eukaryota</taxon>
        <taxon>Fungi</taxon>
        <taxon>Dikarya</taxon>
        <taxon>Ascomycota</taxon>
        <taxon>Pezizomycotina</taxon>
        <taxon>Eurotiomycetes</taxon>
        <taxon>Chaetothyriomycetidae</taxon>
        <taxon>Chaetothyriales</taxon>
        <taxon>Herpotrichiellaceae</taxon>
        <taxon>Cladophialophora</taxon>
    </lineage>
</organism>
<sequence length="561" mass="63812">MLPTGAVWLDPTTPTNFNTGRNLTQAQLIGLRASFYSRQRRIQSPSQLIEAPSNTSSLIARQNTFAVLKRDHVAENGNASARTRQHPEHLRRDTTKHSQPQNRLSVRIRSPDTILRYGSSDPFQSTPVHLTARNYYVVNTAKIWTSLRIFPAEMHSRSGQYIYDESFKRFVHNYFTDEAGSHAAMCLCWTVMSRLNLEEREMCLTRSFAHSAKAMEALRSTIAGLEQGGIEIEKVIRVVHLHCAAALWLGDRSAVMYHQDALRRLVGLIGGLRQLDPLLQCFTTYLIVRIALNTMTRTVLDPMEWDPERLSAFQEDTESAATALTEPWKRVFVDLRELALVERLAEREVDYLQWCYLRRQAIKARVTNIWCEFTDPDATDPVPGIIPVPTQVHKSSLDMCMCLAVQNYIVVASEPSTIAQQTISSTQIFHIMLIRCLAKLEVDLEQLRSDFPRARDLLWVLSVGAVMEIKISSSQSKKPVLWIDGDMEELRLSWFLLRFGILALSLGYKKYEDVEELFEKGYVYSPAVQEPILRCAFYSAAGLNVGLFAGLWDFTRSEASA</sequence>
<dbReference type="PANTHER" id="PTHR37540">
    <property type="entry name" value="TRANSCRIPTION FACTOR (ACR-2), PUTATIVE-RELATED-RELATED"/>
    <property type="match status" value="1"/>
</dbReference>
<feature type="region of interest" description="Disordered" evidence="1">
    <location>
        <begin position="75"/>
        <end position="103"/>
    </location>
</feature>
<protein>
    <submittedName>
        <fullName evidence="2">Uncharacterized protein</fullName>
    </submittedName>
</protein>
<evidence type="ECO:0000313" key="2">
    <source>
        <dbReference type="EMBL" id="KAJ9616622.1"/>
    </source>
</evidence>
<gene>
    <name evidence="2" type="ORF">H2200_000341</name>
</gene>
<feature type="compositionally biased region" description="Basic and acidic residues" evidence="1">
    <location>
        <begin position="85"/>
        <end position="96"/>
    </location>
</feature>
<dbReference type="Proteomes" id="UP001172673">
    <property type="component" value="Unassembled WGS sequence"/>
</dbReference>
<evidence type="ECO:0000256" key="1">
    <source>
        <dbReference type="SAM" id="MobiDB-lite"/>
    </source>
</evidence>
<dbReference type="AlphaFoldDB" id="A0AA38XND5"/>
<reference evidence="2" key="1">
    <citation type="submission" date="2022-10" db="EMBL/GenBank/DDBJ databases">
        <title>Culturing micro-colonial fungi from biological soil crusts in the Mojave desert and describing Neophaeococcomyces mojavensis, and introducing the new genera and species Taxawa tesnikishii.</title>
        <authorList>
            <person name="Kurbessoian T."/>
            <person name="Stajich J.E."/>
        </authorList>
    </citation>
    <scope>NUCLEOTIDE SEQUENCE</scope>
    <source>
        <strain evidence="2">TK_41</strain>
    </source>
</reference>
<dbReference type="EMBL" id="JAPDRK010000001">
    <property type="protein sequence ID" value="KAJ9616622.1"/>
    <property type="molecule type" value="Genomic_DNA"/>
</dbReference>
<keyword evidence="3" id="KW-1185">Reference proteome</keyword>
<accession>A0AA38XND5</accession>
<dbReference type="PANTHER" id="PTHR37540:SF5">
    <property type="entry name" value="TRANSCRIPTION FACTOR DOMAIN-CONTAINING PROTEIN"/>
    <property type="match status" value="1"/>
</dbReference>